<name>A0A3L6PPR4_PANMI</name>
<feature type="region of interest" description="Disordered" evidence="1">
    <location>
        <begin position="90"/>
        <end position="110"/>
    </location>
</feature>
<protein>
    <submittedName>
        <fullName evidence="2">Uncharacterized protein</fullName>
    </submittedName>
</protein>
<organism evidence="2 3">
    <name type="scientific">Panicum miliaceum</name>
    <name type="common">Proso millet</name>
    <name type="synonym">Broomcorn millet</name>
    <dbReference type="NCBI Taxonomy" id="4540"/>
    <lineage>
        <taxon>Eukaryota</taxon>
        <taxon>Viridiplantae</taxon>
        <taxon>Streptophyta</taxon>
        <taxon>Embryophyta</taxon>
        <taxon>Tracheophyta</taxon>
        <taxon>Spermatophyta</taxon>
        <taxon>Magnoliopsida</taxon>
        <taxon>Liliopsida</taxon>
        <taxon>Poales</taxon>
        <taxon>Poaceae</taxon>
        <taxon>PACMAD clade</taxon>
        <taxon>Panicoideae</taxon>
        <taxon>Panicodae</taxon>
        <taxon>Paniceae</taxon>
        <taxon>Panicinae</taxon>
        <taxon>Panicum</taxon>
        <taxon>Panicum sect. Panicum</taxon>
    </lineage>
</organism>
<gene>
    <name evidence="2" type="ORF">C2845_PM14G21250</name>
</gene>
<evidence type="ECO:0000313" key="3">
    <source>
        <dbReference type="Proteomes" id="UP000275267"/>
    </source>
</evidence>
<dbReference type="EMBL" id="PQIB02000016">
    <property type="protein sequence ID" value="RLM61149.1"/>
    <property type="molecule type" value="Genomic_DNA"/>
</dbReference>
<proteinExistence type="predicted"/>
<dbReference type="Proteomes" id="UP000275267">
    <property type="component" value="Unassembled WGS sequence"/>
</dbReference>
<evidence type="ECO:0000313" key="2">
    <source>
        <dbReference type="EMBL" id="RLM61149.1"/>
    </source>
</evidence>
<keyword evidence="3" id="KW-1185">Reference proteome</keyword>
<dbReference type="AlphaFoldDB" id="A0A3L6PPR4"/>
<dbReference type="STRING" id="4540.A0A3L6PPR4"/>
<accession>A0A3L6PPR4</accession>
<comment type="caution">
    <text evidence="2">The sequence shown here is derived from an EMBL/GenBank/DDBJ whole genome shotgun (WGS) entry which is preliminary data.</text>
</comment>
<reference evidence="3" key="1">
    <citation type="journal article" date="2019" name="Nat. Commun.">
        <title>The genome of broomcorn millet.</title>
        <authorList>
            <person name="Zou C."/>
            <person name="Miki D."/>
            <person name="Li D."/>
            <person name="Tang Q."/>
            <person name="Xiao L."/>
            <person name="Rajput S."/>
            <person name="Deng P."/>
            <person name="Jia W."/>
            <person name="Huang R."/>
            <person name="Zhang M."/>
            <person name="Sun Y."/>
            <person name="Hu J."/>
            <person name="Fu X."/>
            <person name="Schnable P.S."/>
            <person name="Li F."/>
            <person name="Zhang H."/>
            <person name="Feng B."/>
            <person name="Zhu X."/>
            <person name="Liu R."/>
            <person name="Schnable J.C."/>
            <person name="Zhu J.-K."/>
            <person name="Zhang H."/>
        </authorList>
    </citation>
    <scope>NUCLEOTIDE SEQUENCE [LARGE SCALE GENOMIC DNA]</scope>
</reference>
<evidence type="ECO:0000256" key="1">
    <source>
        <dbReference type="SAM" id="MobiDB-lite"/>
    </source>
</evidence>
<sequence>MRDRNWRNDTRSPCQKPAVYYYLSAARRAAERGGWETTANETLPACRWDIADPDAHVDHIVVLKRPDPGEIAVPLLIRCHMDLQSPRRNCCGVVSSPREGSNGEKTMTIS</sequence>